<dbReference type="PROSITE" id="PS51755">
    <property type="entry name" value="OMPR_PHOB"/>
    <property type="match status" value="1"/>
</dbReference>
<evidence type="ECO:0000256" key="1">
    <source>
        <dbReference type="ARBA" id="ARBA00004496"/>
    </source>
</evidence>
<dbReference type="InterPro" id="IPR001867">
    <property type="entry name" value="OmpR/PhoB-type_DNA-bd"/>
</dbReference>
<keyword evidence="13" id="KW-1185">Reference proteome</keyword>
<keyword evidence="3 8" id="KW-0597">Phosphoprotein</keyword>
<evidence type="ECO:0000256" key="2">
    <source>
        <dbReference type="ARBA" id="ARBA00022490"/>
    </source>
</evidence>
<dbReference type="GO" id="GO:0000976">
    <property type="term" value="F:transcription cis-regulatory region binding"/>
    <property type="evidence" value="ECO:0007669"/>
    <property type="project" value="TreeGrafter"/>
</dbReference>
<dbReference type="PANTHER" id="PTHR48111:SF39">
    <property type="entry name" value="TRANSCRIPTIONAL REGULATORY PROTEIN CPXR"/>
    <property type="match status" value="1"/>
</dbReference>
<dbReference type="SMART" id="SM00862">
    <property type="entry name" value="Trans_reg_C"/>
    <property type="match status" value="1"/>
</dbReference>
<accession>A0A8X8GYH3</accession>
<dbReference type="PROSITE" id="PS50110">
    <property type="entry name" value="RESPONSE_REGULATORY"/>
    <property type="match status" value="1"/>
</dbReference>
<name>A0A8X8GYH3_9RHOB</name>
<feature type="DNA-binding region" description="OmpR/PhoB-type" evidence="9">
    <location>
        <begin position="149"/>
        <end position="247"/>
    </location>
</feature>
<dbReference type="GO" id="GO:0005829">
    <property type="term" value="C:cytosol"/>
    <property type="evidence" value="ECO:0007669"/>
    <property type="project" value="TreeGrafter"/>
</dbReference>
<keyword evidence="7" id="KW-0804">Transcription</keyword>
<evidence type="ECO:0000256" key="6">
    <source>
        <dbReference type="ARBA" id="ARBA00023125"/>
    </source>
</evidence>
<feature type="modified residue" description="4-aspartylphosphate" evidence="8">
    <location>
        <position position="52"/>
    </location>
</feature>
<dbReference type="Gene3D" id="6.10.250.690">
    <property type="match status" value="1"/>
</dbReference>
<dbReference type="Pfam" id="PF00486">
    <property type="entry name" value="Trans_reg_C"/>
    <property type="match status" value="1"/>
</dbReference>
<dbReference type="InterPro" id="IPR001789">
    <property type="entry name" value="Sig_transdc_resp-reg_receiver"/>
</dbReference>
<feature type="domain" description="OmpR/PhoB-type" evidence="11">
    <location>
        <begin position="149"/>
        <end position="247"/>
    </location>
</feature>
<evidence type="ECO:0000256" key="9">
    <source>
        <dbReference type="PROSITE-ProRule" id="PRU01091"/>
    </source>
</evidence>
<feature type="domain" description="Response regulatory" evidence="10">
    <location>
        <begin position="3"/>
        <end position="120"/>
    </location>
</feature>
<comment type="caution">
    <text evidence="12">The sequence shown here is derived from an EMBL/GenBank/DDBJ whole genome shotgun (WGS) entry which is preliminary data.</text>
</comment>
<dbReference type="PANTHER" id="PTHR48111">
    <property type="entry name" value="REGULATOR OF RPOS"/>
    <property type="match status" value="1"/>
</dbReference>
<evidence type="ECO:0000256" key="3">
    <source>
        <dbReference type="ARBA" id="ARBA00022553"/>
    </source>
</evidence>
<reference evidence="12" key="1">
    <citation type="submission" date="2020-05" db="EMBL/GenBank/DDBJ databases">
        <title>Fertoebacter nigrum gen. nov., sp. nov., a new member of the family Rhodobacteraceae.</title>
        <authorList>
            <person name="Szuroczki S."/>
            <person name="Abbaszade G."/>
            <person name="Buni D."/>
            <person name="Schumann P."/>
            <person name="Toth E."/>
        </authorList>
    </citation>
    <scope>NUCLEOTIDE SEQUENCE</scope>
    <source>
        <strain evidence="12">RG-N-1a</strain>
    </source>
</reference>
<evidence type="ECO:0000256" key="8">
    <source>
        <dbReference type="PROSITE-ProRule" id="PRU00169"/>
    </source>
</evidence>
<dbReference type="GO" id="GO:0006355">
    <property type="term" value="P:regulation of DNA-templated transcription"/>
    <property type="evidence" value="ECO:0007669"/>
    <property type="project" value="InterPro"/>
</dbReference>
<evidence type="ECO:0000256" key="7">
    <source>
        <dbReference type="ARBA" id="ARBA00023163"/>
    </source>
</evidence>
<dbReference type="SUPFAM" id="SSF52172">
    <property type="entry name" value="CheY-like"/>
    <property type="match status" value="1"/>
</dbReference>
<evidence type="ECO:0000259" key="10">
    <source>
        <dbReference type="PROSITE" id="PS50110"/>
    </source>
</evidence>
<keyword evidence="6 9" id="KW-0238">DNA-binding</keyword>
<dbReference type="InterPro" id="IPR036388">
    <property type="entry name" value="WH-like_DNA-bd_sf"/>
</dbReference>
<dbReference type="SUPFAM" id="SSF46894">
    <property type="entry name" value="C-terminal effector domain of the bipartite response regulators"/>
    <property type="match status" value="1"/>
</dbReference>
<dbReference type="AlphaFoldDB" id="A0A8X8GYH3"/>
<dbReference type="InterPro" id="IPR011006">
    <property type="entry name" value="CheY-like_superfamily"/>
</dbReference>
<gene>
    <name evidence="12" type="ORF">GEU84_013620</name>
</gene>
<dbReference type="EMBL" id="WHUT02000008">
    <property type="protein sequence ID" value="NUB45432.1"/>
    <property type="molecule type" value="Genomic_DNA"/>
</dbReference>
<protein>
    <submittedName>
        <fullName evidence="12">Response regulator transcription factor</fullName>
    </submittedName>
</protein>
<dbReference type="Pfam" id="PF00072">
    <property type="entry name" value="Response_reg"/>
    <property type="match status" value="1"/>
</dbReference>
<proteinExistence type="predicted"/>
<comment type="subcellular location">
    <subcellularLocation>
        <location evidence="1">Cytoplasm</location>
    </subcellularLocation>
</comment>
<evidence type="ECO:0000256" key="4">
    <source>
        <dbReference type="ARBA" id="ARBA00023012"/>
    </source>
</evidence>
<keyword evidence="5" id="KW-0805">Transcription regulation</keyword>
<dbReference type="Proteomes" id="UP000484076">
    <property type="component" value="Unassembled WGS sequence"/>
</dbReference>
<dbReference type="SMART" id="SM00448">
    <property type="entry name" value="REC"/>
    <property type="match status" value="1"/>
</dbReference>
<dbReference type="Gene3D" id="1.10.10.10">
    <property type="entry name" value="Winged helix-like DNA-binding domain superfamily/Winged helix DNA-binding domain"/>
    <property type="match status" value="1"/>
</dbReference>
<dbReference type="CDD" id="cd00383">
    <property type="entry name" value="trans_reg_C"/>
    <property type="match status" value="1"/>
</dbReference>
<sequence length="255" mass="28191">MIKVLLIDDDAELAELMRDVLKSYSIELHAVHTPREGFAALEARKYDLVLLDVMLPELNGLQMCSKIRYSSAAYSDVSIIILTARTELTDMVVGLETGADDYVKKPFEPRELVARINAILRRSRAPEISATRALATDAPAMGKGGGGCEIVLECDVLQIETQRAQVLVNGKKLETTSMEFELIAALAKRPGEILNRDDLLGEVHGTNVIYTRSIDALIYRLRTKIKDAGAEVDFIRTVRGRGYSLVGQVKRTSQV</sequence>
<dbReference type="GO" id="GO:0000156">
    <property type="term" value="F:phosphorelay response regulator activity"/>
    <property type="evidence" value="ECO:0007669"/>
    <property type="project" value="TreeGrafter"/>
</dbReference>
<organism evidence="12 13">
    <name type="scientific">Fertoeibacter niger</name>
    <dbReference type="NCBI Taxonomy" id="2656921"/>
    <lineage>
        <taxon>Bacteria</taxon>
        <taxon>Pseudomonadati</taxon>
        <taxon>Pseudomonadota</taxon>
        <taxon>Alphaproteobacteria</taxon>
        <taxon>Rhodobacterales</taxon>
        <taxon>Paracoccaceae</taxon>
        <taxon>Fertoeibacter</taxon>
    </lineage>
</organism>
<evidence type="ECO:0000313" key="13">
    <source>
        <dbReference type="Proteomes" id="UP000484076"/>
    </source>
</evidence>
<dbReference type="GO" id="GO:0032993">
    <property type="term" value="C:protein-DNA complex"/>
    <property type="evidence" value="ECO:0007669"/>
    <property type="project" value="TreeGrafter"/>
</dbReference>
<dbReference type="InterPro" id="IPR016032">
    <property type="entry name" value="Sig_transdc_resp-reg_C-effctor"/>
</dbReference>
<dbReference type="RefSeq" id="WP_152827001.1">
    <property type="nucleotide sequence ID" value="NZ_WHUT02000008.1"/>
</dbReference>
<keyword evidence="4" id="KW-0902">Two-component regulatory system</keyword>
<dbReference type="InterPro" id="IPR039420">
    <property type="entry name" value="WalR-like"/>
</dbReference>
<keyword evidence="2" id="KW-0963">Cytoplasm</keyword>
<evidence type="ECO:0000256" key="5">
    <source>
        <dbReference type="ARBA" id="ARBA00023015"/>
    </source>
</evidence>
<dbReference type="Gene3D" id="3.40.50.2300">
    <property type="match status" value="1"/>
</dbReference>
<evidence type="ECO:0000259" key="11">
    <source>
        <dbReference type="PROSITE" id="PS51755"/>
    </source>
</evidence>
<evidence type="ECO:0000313" key="12">
    <source>
        <dbReference type="EMBL" id="NUB45432.1"/>
    </source>
</evidence>